<keyword evidence="11" id="KW-1185">Reference proteome</keyword>
<feature type="domain" description="Anti-CBASS protein Acb1-like C-terminal" evidence="9">
    <location>
        <begin position="4"/>
        <end position="67"/>
    </location>
</feature>
<comment type="catalytic activity">
    <reaction evidence="8">
        <text>3',3'-cUAMP + H2O = U[3'-5']pAp[3'] + H(+)</text>
        <dbReference type="Rhea" id="RHEA:72835"/>
        <dbReference type="ChEBI" id="CHEBI:15377"/>
        <dbReference type="ChEBI" id="CHEBI:15378"/>
        <dbReference type="ChEBI" id="CHEBI:143809"/>
        <dbReference type="ChEBI" id="CHEBI:192498"/>
    </reaction>
    <physiologicalReaction direction="left-to-right" evidence="8">
        <dbReference type="Rhea" id="RHEA:72836"/>
    </physiologicalReaction>
</comment>
<evidence type="ECO:0000256" key="6">
    <source>
        <dbReference type="ARBA" id="ARBA00034316"/>
    </source>
</evidence>
<comment type="catalytic activity">
    <reaction evidence="5">
        <text>3',3'-cGAMP + H2O = G[3'-5']pAp[3'] + H(+)</text>
        <dbReference type="Rhea" id="RHEA:72831"/>
        <dbReference type="ChEBI" id="CHEBI:15377"/>
        <dbReference type="ChEBI" id="CHEBI:15378"/>
        <dbReference type="ChEBI" id="CHEBI:71501"/>
        <dbReference type="ChEBI" id="CHEBI:192497"/>
    </reaction>
    <physiologicalReaction direction="left-to-right" evidence="5">
        <dbReference type="Rhea" id="RHEA:72832"/>
    </physiologicalReaction>
</comment>
<dbReference type="Proteomes" id="UP001073227">
    <property type="component" value="Unassembled WGS sequence"/>
</dbReference>
<evidence type="ECO:0000256" key="5">
    <source>
        <dbReference type="ARBA" id="ARBA00034283"/>
    </source>
</evidence>
<evidence type="ECO:0000256" key="8">
    <source>
        <dbReference type="ARBA" id="ARBA00048123"/>
    </source>
</evidence>
<protein>
    <recommendedName>
        <fullName evidence="7">Anti-CBASS protein Acb1</fullName>
    </recommendedName>
</protein>
<evidence type="ECO:0000313" key="11">
    <source>
        <dbReference type="Proteomes" id="UP001073227"/>
    </source>
</evidence>
<dbReference type="InterPro" id="IPR056175">
    <property type="entry name" value="Acb1-like_C"/>
</dbReference>
<comment type="catalytic activity">
    <reaction evidence="3">
        <text>3',3',3'-c-tri-AMP + H2O = A[3'-5']pA[3'-5']pAp[3'] + H(+)</text>
        <dbReference type="Rhea" id="RHEA:72859"/>
        <dbReference type="ChEBI" id="CHEBI:15377"/>
        <dbReference type="ChEBI" id="CHEBI:15378"/>
        <dbReference type="ChEBI" id="CHEBI:192523"/>
        <dbReference type="ChEBI" id="CHEBI:192530"/>
    </reaction>
    <physiologicalReaction direction="left-to-right" evidence="3">
        <dbReference type="Rhea" id="RHEA:72860"/>
    </physiologicalReaction>
</comment>
<keyword evidence="1" id="KW-0378">Hydrolase</keyword>
<sequence>MGAVLMFASSRMSWRHQEIIRAGASHGFPDYQPHISLTKAATDVESIEPYRGKIVLGPEIFEELRQD</sequence>
<name>A0ABT3ZGH1_9HYPH</name>
<gene>
    <name evidence="10" type="ORF">OEG84_25140</name>
</gene>
<comment type="caution">
    <text evidence="10">The sequence shown here is derived from an EMBL/GenBank/DDBJ whole genome shotgun (WGS) entry which is preliminary data.</text>
</comment>
<comment type="similarity">
    <text evidence="6">Belongs to the anti-CBASS protein Acb1 family.</text>
</comment>
<dbReference type="EMBL" id="JAOVZR010000004">
    <property type="protein sequence ID" value="MCY0150894.1"/>
    <property type="molecule type" value="Genomic_DNA"/>
</dbReference>
<evidence type="ECO:0000256" key="2">
    <source>
        <dbReference type="ARBA" id="ARBA00034233"/>
    </source>
</evidence>
<evidence type="ECO:0000256" key="3">
    <source>
        <dbReference type="ARBA" id="ARBA00034240"/>
    </source>
</evidence>
<dbReference type="RefSeq" id="WP_267656635.1">
    <property type="nucleotide sequence ID" value="NZ_JAOVZR010000004.1"/>
</dbReference>
<evidence type="ECO:0000313" key="10">
    <source>
        <dbReference type="EMBL" id="MCY0150894.1"/>
    </source>
</evidence>
<organism evidence="10 11">
    <name type="scientific">Hoeflea algicola</name>
    <dbReference type="NCBI Taxonomy" id="2983763"/>
    <lineage>
        <taxon>Bacteria</taxon>
        <taxon>Pseudomonadati</taxon>
        <taxon>Pseudomonadota</taxon>
        <taxon>Alphaproteobacteria</taxon>
        <taxon>Hyphomicrobiales</taxon>
        <taxon>Rhizobiaceae</taxon>
        <taxon>Hoeflea</taxon>
    </lineage>
</organism>
<dbReference type="Pfam" id="PF23474">
    <property type="entry name" value="Acb1"/>
    <property type="match status" value="1"/>
</dbReference>
<evidence type="ECO:0000256" key="1">
    <source>
        <dbReference type="ARBA" id="ARBA00022801"/>
    </source>
</evidence>
<comment type="catalytic activity">
    <reaction evidence="4">
        <text>3',3',3'-cAAG + H2O = A[3'-5']pG[3'-5']pAp[3'] + H(+)</text>
        <dbReference type="Rhea" id="RHEA:72867"/>
        <dbReference type="ChEBI" id="CHEBI:15377"/>
        <dbReference type="ChEBI" id="CHEBI:15378"/>
        <dbReference type="ChEBI" id="CHEBI:143810"/>
        <dbReference type="ChEBI" id="CHEBI:192533"/>
    </reaction>
    <physiologicalReaction direction="left-to-right" evidence="4">
        <dbReference type="Rhea" id="RHEA:72868"/>
    </physiologicalReaction>
</comment>
<reference evidence="10" key="1">
    <citation type="submission" date="2022-10" db="EMBL/GenBank/DDBJ databases">
        <title>Hoeflea sp. G2-23, isolated from marine algae.</title>
        <authorList>
            <person name="Kristyanto S."/>
            <person name="Kim J.M."/>
            <person name="Jeon C.O."/>
        </authorList>
    </citation>
    <scope>NUCLEOTIDE SEQUENCE</scope>
    <source>
        <strain evidence="10">G2-23</strain>
    </source>
</reference>
<evidence type="ECO:0000256" key="4">
    <source>
        <dbReference type="ARBA" id="ARBA00034244"/>
    </source>
</evidence>
<comment type="catalytic activity">
    <reaction evidence="2">
        <text>3',3',3'-cAAG + H2O = G[3'-5']pA[3'-5']pAp[3'] + H(+)</text>
        <dbReference type="Rhea" id="RHEA:72863"/>
        <dbReference type="ChEBI" id="CHEBI:15377"/>
        <dbReference type="ChEBI" id="CHEBI:15378"/>
        <dbReference type="ChEBI" id="CHEBI:143810"/>
        <dbReference type="ChEBI" id="CHEBI:192532"/>
    </reaction>
    <physiologicalReaction direction="left-to-right" evidence="2">
        <dbReference type="Rhea" id="RHEA:72864"/>
    </physiologicalReaction>
</comment>
<accession>A0ABT3ZGH1</accession>
<evidence type="ECO:0000259" key="9">
    <source>
        <dbReference type="Pfam" id="PF23474"/>
    </source>
</evidence>
<proteinExistence type="inferred from homology"/>
<evidence type="ECO:0000256" key="7">
    <source>
        <dbReference type="ARBA" id="ARBA00034343"/>
    </source>
</evidence>